<evidence type="ECO:0000313" key="2">
    <source>
        <dbReference type="EMBL" id="PKU66354.1"/>
    </source>
</evidence>
<accession>A0A2I0VSG8</accession>
<evidence type="ECO:0000256" key="1">
    <source>
        <dbReference type="SAM" id="MobiDB-lite"/>
    </source>
</evidence>
<organism evidence="2 3">
    <name type="scientific">Dendrobium catenatum</name>
    <dbReference type="NCBI Taxonomy" id="906689"/>
    <lineage>
        <taxon>Eukaryota</taxon>
        <taxon>Viridiplantae</taxon>
        <taxon>Streptophyta</taxon>
        <taxon>Embryophyta</taxon>
        <taxon>Tracheophyta</taxon>
        <taxon>Spermatophyta</taxon>
        <taxon>Magnoliopsida</taxon>
        <taxon>Liliopsida</taxon>
        <taxon>Asparagales</taxon>
        <taxon>Orchidaceae</taxon>
        <taxon>Epidendroideae</taxon>
        <taxon>Malaxideae</taxon>
        <taxon>Dendrobiinae</taxon>
        <taxon>Dendrobium</taxon>
    </lineage>
</organism>
<dbReference type="AlphaFoldDB" id="A0A2I0VSG8"/>
<sequence length="56" mass="6368">MKRLRLGQELTKRVKLLSCSAKVRSISNPLKSSMKLTNNSLRENKFSSSKGDKDEE</sequence>
<gene>
    <name evidence="2" type="ORF">MA16_Dca015259</name>
</gene>
<reference evidence="2 3" key="2">
    <citation type="journal article" date="2017" name="Nature">
        <title>The Apostasia genome and the evolution of orchids.</title>
        <authorList>
            <person name="Zhang G.Q."/>
            <person name="Liu K.W."/>
            <person name="Li Z."/>
            <person name="Lohaus R."/>
            <person name="Hsiao Y.Y."/>
            <person name="Niu S.C."/>
            <person name="Wang J.Y."/>
            <person name="Lin Y.C."/>
            <person name="Xu Q."/>
            <person name="Chen L.J."/>
            <person name="Yoshida K."/>
            <person name="Fujiwara S."/>
            <person name="Wang Z.W."/>
            <person name="Zhang Y.Q."/>
            <person name="Mitsuda N."/>
            <person name="Wang M."/>
            <person name="Liu G.H."/>
            <person name="Pecoraro L."/>
            <person name="Huang H.X."/>
            <person name="Xiao X.J."/>
            <person name="Lin M."/>
            <person name="Wu X.Y."/>
            <person name="Wu W.L."/>
            <person name="Chen Y.Y."/>
            <person name="Chang S.B."/>
            <person name="Sakamoto S."/>
            <person name="Ohme-Takagi M."/>
            <person name="Yagi M."/>
            <person name="Zeng S.J."/>
            <person name="Shen C.Y."/>
            <person name="Yeh C.M."/>
            <person name="Luo Y.B."/>
            <person name="Tsai W.C."/>
            <person name="Van de Peer Y."/>
            <person name="Liu Z.J."/>
        </authorList>
    </citation>
    <scope>NUCLEOTIDE SEQUENCE [LARGE SCALE GENOMIC DNA]</scope>
    <source>
        <tissue evidence="2">The whole plant</tissue>
    </source>
</reference>
<keyword evidence="3" id="KW-1185">Reference proteome</keyword>
<dbReference type="Proteomes" id="UP000233837">
    <property type="component" value="Unassembled WGS sequence"/>
</dbReference>
<reference evidence="2 3" key="1">
    <citation type="journal article" date="2016" name="Sci. Rep.">
        <title>The Dendrobium catenatum Lindl. genome sequence provides insights into polysaccharide synthase, floral development and adaptive evolution.</title>
        <authorList>
            <person name="Zhang G.Q."/>
            <person name="Xu Q."/>
            <person name="Bian C."/>
            <person name="Tsai W.C."/>
            <person name="Yeh C.M."/>
            <person name="Liu K.W."/>
            <person name="Yoshida K."/>
            <person name="Zhang L.S."/>
            <person name="Chang S.B."/>
            <person name="Chen F."/>
            <person name="Shi Y."/>
            <person name="Su Y.Y."/>
            <person name="Zhang Y.Q."/>
            <person name="Chen L.J."/>
            <person name="Yin Y."/>
            <person name="Lin M."/>
            <person name="Huang H."/>
            <person name="Deng H."/>
            <person name="Wang Z.W."/>
            <person name="Zhu S.L."/>
            <person name="Zhao X."/>
            <person name="Deng C."/>
            <person name="Niu S.C."/>
            <person name="Huang J."/>
            <person name="Wang M."/>
            <person name="Liu G.H."/>
            <person name="Yang H.J."/>
            <person name="Xiao X.J."/>
            <person name="Hsiao Y.Y."/>
            <person name="Wu W.L."/>
            <person name="Chen Y.Y."/>
            <person name="Mitsuda N."/>
            <person name="Ohme-Takagi M."/>
            <person name="Luo Y.B."/>
            <person name="Van de Peer Y."/>
            <person name="Liu Z.J."/>
        </authorList>
    </citation>
    <scope>NUCLEOTIDE SEQUENCE [LARGE SCALE GENOMIC DNA]</scope>
    <source>
        <tissue evidence="2">The whole plant</tissue>
    </source>
</reference>
<feature type="compositionally biased region" description="Basic and acidic residues" evidence="1">
    <location>
        <begin position="42"/>
        <end position="56"/>
    </location>
</feature>
<protein>
    <submittedName>
        <fullName evidence="2">Uncharacterized protein</fullName>
    </submittedName>
</protein>
<feature type="region of interest" description="Disordered" evidence="1">
    <location>
        <begin position="34"/>
        <end position="56"/>
    </location>
</feature>
<name>A0A2I0VSG8_9ASPA</name>
<evidence type="ECO:0000313" key="3">
    <source>
        <dbReference type="Proteomes" id="UP000233837"/>
    </source>
</evidence>
<proteinExistence type="predicted"/>
<dbReference type="EMBL" id="KZ503277">
    <property type="protein sequence ID" value="PKU66354.1"/>
    <property type="molecule type" value="Genomic_DNA"/>
</dbReference>